<dbReference type="EC" id="6.3.2.10" evidence="10 11"/>
<evidence type="ECO:0000256" key="7">
    <source>
        <dbReference type="ARBA" id="ARBA00022984"/>
    </source>
</evidence>
<dbReference type="Gene3D" id="3.40.1390.10">
    <property type="entry name" value="MurE/MurF, N-terminal domain"/>
    <property type="match status" value="1"/>
</dbReference>
<accession>A0A7C9BIN8</accession>
<dbReference type="PANTHER" id="PTHR43024:SF1">
    <property type="entry name" value="UDP-N-ACETYLMURAMOYL-TRIPEPTIDE--D-ALANYL-D-ALANINE LIGASE"/>
    <property type="match status" value="1"/>
</dbReference>
<dbReference type="EMBL" id="WHLY01000002">
    <property type="protein sequence ID" value="MPR35014.1"/>
    <property type="molecule type" value="Genomic_DNA"/>
</dbReference>
<evidence type="ECO:0000256" key="3">
    <source>
        <dbReference type="ARBA" id="ARBA00022618"/>
    </source>
</evidence>
<feature type="domain" description="Mur ligase N-terminal catalytic" evidence="12">
    <location>
        <begin position="18"/>
        <end position="86"/>
    </location>
</feature>
<keyword evidence="4 10" id="KW-0547">Nucleotide-binding</keyword>
<comment type="catalytic activity">
    <reaction evidence="10 11">
        <text>D-alanyl-D-alanine + UDP-N-acetyl-alpha-D-muramoyl-L-alanyl-gamma-D-glutamyl-meso-2,6-diaminopimelate + ATP = UDP-N-acetyl-alpha-D-muramoyl-L-alanyl-gamma-D-glutamyl-meso-2,6-diaminopimeloyl-D-alanyl-D-alanine + ADP + phosphate + H(+)</text>
        <dbReference type="Rhea" id="RHEA:28374"/>
        <dbReference type="ChEBI" id="CHEBI:15378"/>
        <dbReference type="ChEBI" id="CHEBI:30616"/>
        <dbReference type="ChEBI" id="CHEBI:43474"/>
        <dbReference type="ChEBI" id="CHEBI:57822"/>
        <dbReference type="ChEBI" id="CHEBI:61386"/>
        <dbReference type="ChEBI" id="CHEBI:83905"/>
        <dbReference type="ChEBI" id="CHEBI:456216"/>
        <dbReference type="EC" id="6.3.2.10"/>
    </reaction>
</comment>
<evidence type="ECO:0000256" key="2">
    <source>
        <dbReference type="ARBA" id="ARBA00022598"/>
    </source>
</evidence>
<dbReference type="InterPro" id="IPR004101">
    <property type="entry name" value="Mur_ligase_C"/>
</dbReference>
<keyword evidence="16" id="KW-1185">Reference proteome</keyword>
<evidence type="ECO:0000259" key="14">
    <source>
        <dbReference type="Pfam" id="PF08245"/>
    </source>
</evidence>
<dbReference type="GO" id="GO:0071555">
    <property type="term" value="P:cell wall organization"/>
    <property type="evidence" value="ECO:0007669"/>
    <property type="project" value="UniProtKB-KW"/>
</dbReference>
<comment type="function">
    <text evidence="10 11">Involved in cell wall formation. Catalyzes the final step in the synthesis of UDP-N-acetylmuramoyl-pentapeptide, the precursor of murein.</text>
</comment>
<evidence type="ECO:0000256" key="1">
    <source>
        <dbReference type="ARBA" id="ARBA00022490"/>
    </source>
</evidence>
<organism evidence="15 16">
    <name type="scientific">Salmonirosea aquatica</name>
    <dbReference type="NCBI Taxonomy" id="2654236"/>
    <lineage>
        <taxon>Bacteria</taxon>
        <taxon>Pseudomonadati</taxon>
        <taxon>Bacteroidota</taxon>
        <taxon>Cytophagia</taxon>
        <taxon>Cytophagales</taxon>
        <taxon>Spirosomataceae</taxon>
        <taxon>Salmonirosea</taxon>
    </lineage>
</organism>
<evidence type="ECO:0000256" key="4">
    <source>
        <dbReference type="ARBA" id="ARBA00022741"/>
    </source>
</evidence>
<dbReference type="InterPro" id="IPR036565">
    <property type="entry name" value="Mur-like_cat_sf"/>
</dbReference>
<dbReference type="SUPFAM" id="SSF53623">
    <property type="entry name" value="MurD-like peptide ligases, catalytic domain"/>
    <property type="match status" value="1"/>
</dbReference>
<keyword evidence="1 10" id="KW-0963">Cytoplasm</keyword>
<keyword evidence="7 10" id="KW-0573">Peptidoglycan synthesis</keyword>
<dbReference type="InterPro" id="IPR013221">
    <property type="entry name" value="Mur_ligase_cen"/>
</dbReference>
<keyword evidence="2 10" id="KW-0436">Ligase</keyword>
<gene>
    <name evidence="10 15" type="primary">murF</name>
    <name evidence="15" type="ORF">GBK04_17050</name>
</gene>
<evidence type="ECO:0000256" key="6">
    <source>
        <dbReference type="ARBA" id="ARBA00022960"/>
    </source>
</evidence>
<dbReference type="InterPro" id="IPR036615">
    <property type="entry name" value="Mur_ligase_C_dom_sf"/>
</dbReference>
<dbReference type="GO" id="GO:0047480">
    <property type="term" value="F:UDP-N-acetylmuramoyl-tripeptide-D-alanyl-D-alanine ligase activity"/>
    <property type="evidence" value="ECO:0007669"/>
    <property type="project" value="UniProtKB-UniRule"/>
</dbReference>
<keyword evidence="3 10" id="KW-0132">Cell division</keyword>
<dbReference type="GO" id="GO:0005737">
    <property type="term" value="C:cytoplasm"/>
    <property type="evidence" value="ECO:0007669"/>
    <property type="project" value="UniProtKB-SubCell"/>
</dbReference>
<feature type="domain" description="Mur ligase C-terminal" evidence="13">
    <location>
        <begin position="305"/>
        <end position="422"/>
    </location>
</feature>
<evidence type="ECO:0000256" key="8">
    <source>
        <dbReference type="ARBA" id="ARBA00023306"/>
    </source>
</evidence>
<dbReference type="Gene3D" id="3.90.190.20">
    <property type="entry name" value="Mur ligase, C-terminal domain"/>
    <property type="match status" value="1"/>
</dbReference>
<name>A0A7C9BIN8_9BACT</name>
<keyword evidence="5 10" id="KW-0067">ATP-binding</keyword>
<keyword evidence="6 10" id="KW-0133">Cell shape</keyword>
<proteinExistence type="inferred from homology"/>
<protein>
    <recommendedName>
        <fullName evidence="10 11">UDP-N-acetylmuramoyl-tripeptide--D-alanyl-D-alanine ligase</fullName>
        <ecNumber evidence="10 11">6.3.2.10</ecNumber>
    </recommendedName>
    <alternativeName>
        <fullName evidence="10">D-alanyl-D-alanine-adding enzyme</fullName>
    </alternativeName>
</protein>
<dbReference type="Proteomes" id="UP000479293">
    <property type="component" value="Unassembled WGS sequence"/>
</dbReference>
<evidence type="ECO:0000259" key="12">
    <source>
        <dbReference type="Pfam" id="PF01225"/>
    </source>
</evidence>
<feature type="domain" description="Mur ligase central" evidence="14">
    <location>
        <begin position="98"/>
        <end position="281"/>
    </location>
</feature>
<dbReference type="HAMAP" id="MF_02019">
    <property type="entry name" value="MurF"/>
    <property type="match status" value="1"/>
</dbReference>
<dbReference type="InterPro" id="IPR051046">
    <property type="entry name" value="MurCDEF_CellWall_CoF430Synth"/>
</dbReference>
<dbReference type="RefSeq" id="WP_152766191.1">
    <property type="nucleotide sequence ID" value="NZ_WHLY01000002.1"/>
</dbReference>
<dbReference type="Pfam" id="PF08245">
    <property type="entry name" value="Mur_ligase_M"/>
    <property type="match status" value="1"/>
</dbReference>
<reference evidence="15 16" key="1">
    <citation type="submission" date="2019-10" db="EMBL/GenBank/DDBJ databases">
        <title>Draft Genome Sequence of Cytophagaceae sp. SJW1-29.</title>
        <authorList>
            <person name="Choi A."/>
        </authorList>
    </citation>
    <scope>NUCLEOTIDE SEQUENCE [LARGE SCALE GENOMIC DNA]</scope>
    <source>
        <strain evidence="15 16">SJW1-29</strain>
    </source>
</reference>
<evidence type="ECO:0000313" key="15">
    <source>
        <dbReference type="EMBL" id="MPR35014.1"/>
    </source>
</evidence>
<dbReference type="Gene3D" id="3.40.1190.10">
    <property type="entry name" value="Mur-like, catalytic domain"/>
    <property type="match status" value="1"/>
</dbReference>
<dbReference type="InterPro" id="IPR005863">
    <property type="entry name" value="UDP-N-AcMur_synth"/>
</dbReference>
<evidence type="ECO:0000256" key="5">
    <source>
        <dbReference type="ARBA" id="ARBA00022840"/>
    </source>
</evidence>
<evidence type="ECO:0000313" key="16">
    <source>
        <dbReference type="Proteomes" id="UP000479293"/>
    </source>
</evidence>
<dbReference type="GO" id="GO:0008360">
    <property type="term" value="P:regulation of cell shape"/>
    <property type="evidence" value="ECO:0007669"/>
    <property type="project" value="UniProtKB-KW"/>
</dbReference>
<dbReference type="InterPro" id="IPR000713">
    <property type="entry name" value="Mur_ligase_N"/>
</dbReference>
<dbReference type="Pfam" id="PF01225">
    <property type="entry name" value="Mur_ligase"/>
    <property type="match status" value="1"/>
</dbReference>
<evidence type="ECO:0000259" key="13">
    <source>
        <dbReference type="Pfam" id="PF02875"/>
    </source>
</evidence>
<feature type="binding site" evidence="10">
    <location>
        <begin position="99"/>
        <end position="105"/>
    </location>
    <ligand>
        <name>ATP</name>
        <dbReference type="ChEBI" id="CHEBI:30616"/>
    </ligand>
</feature>
<keyword evidence="8 10" id="KW-0131">Cell cycle</keyword>
<dbReference type="GO" id="GO:0051301">
    <property type="term" value="P:cell division"/>
    <property type="evidence" value="ECO:0007669"/>
    <property type="project" value="UniProtKB-KW"/>
</dbReference>
<dbReference type="GO" id="GO:0005524">
    <property type="term" value="F:ATP binding"/>
    <property type="evidence" value="ECO:0007669"/>
    <property type="project" value="UniProtKB-UniRule"/>
</dbReference>
<evidence type="ECO:0000256" key="11">
    <source>
        <dbReference type="RuleBase" id="RU004136"/>
    </source>
</evidence>
<dbReference type="Pfam" id="PF02875">
    <property type="entry name" value="Mur_ligase_C"/>
    <property type="match status" value="1"/>
</dbReference>
<comment type="pathway">
    <text evidence="10 11">Cell wall biogenesis; peptidoglycan biosynthesis.</text>
</comment>
<dbReference type="InterPro" id="IPR035911">
    <property type="entry name" value="MurE/MurF_N"/>
</dbReference>
<dbReference type="SUPFAM" id="SSF53244">
    <property type="entry name" value="MurD-like peptide ligases, peptide-binding domain"/>
    <property type="match status" value="1"/>
</dbReference>
<dbReference type="UniPathway" id="UPA00219"/>
<dbReference type="PANTHER" id="PTHR43024">
    <property type="entry name" value="UDP-N-ACETYLMURAMOYL-TRIPEPTIDE--D-ALANYL-D-ALANINE LIGASE"/>
    <property type="match status" value="1"/>
</dbReference>
<sequence>MEITPEALYKIYLRNPTISTDTRKIEAGSLFFALKGEKFDGNAFAKNALENGASYAVVDDPAVVEDKRFLLVEDVLTALQNLARHHRSTWEIPVIALTGSNGKTTTKELIAAVLAKKYRTYATRGNLNNHIGVPLTILAVNPQQYDMVVVEMGANHQGEIATLCTIAQPTHGLITNIGKAHLEGFGGLAGIKKGKGELYAYLSKKKRVVFVNTQNEVLMEMVSKKHSFGEIVFYGSENSAVNPTLLEDVPFVTYENQEKQAITTHLPGRHNFENICAALAIGHYFGVPGDDAHRAISEYQPDNNRSQVFYKGSNTITLDAYNANPSSMEAAIDHLTKSVATRKMVILGDMLELGHDAEAEHRALGEMLAQCNFDLVILTGPLMQHALPALPKAYYIPDKFSLHNWLMDHPQDDTHILIKGSRGMGLESVVQFL</sequence>
<evidence type="ECO:0000256" key="10">
    <source>
        <dbReference type="HAMAP-Rule" id="MF_02019"/>
    </source>
</evidence>
<dbReference type="GO" id="GO:0009252">
    <property type="term" value="P:peptidoglycan biosynthetic process"/>
    <property type="evidence" value="ECO:0007669"/>
    <property type="project" value="UniProtKB-UniRule"/>
</dbReference>
<dbReference type="NCBIfam" id="TIGR01143">
    <property type="entry name" value="murF"/>
    <property type="match status" value="1"/>
</dbReference>
<evidence type="ECO:0000256" key="9">
    <source>
        <dbReference type="ARBA" id="ARBA00023316"/>
    </source>
</evidence>
<comment type="similarity">
    <text evidence="10">Belongs to the MurCDEF family. MurF subfamily.</text>
</comment>
<comment type="caution">
    <text evidence="15">The sequence shown here is derived from an EMBL/GenBank/DDBJ whole genome shotgun (WGS) entry which is preliminary data.</text>
</comment>
<keyword evidence="9 10" id="KW-0961">Cell wall biogenesis/degradation</keyword>
<dbReference type="SUPFAM" id="SSF63418">
    <property type="entry name" value="MurE/MurF N-terminal domain"/>
    <property type="match status" value="1"/>
</dbReference>
<dbReference type="AlphaFoldDB" id="A0A7C9BIN8"/>
<comment type="subcellular location">
    <subcellularLocation>
        <location evidence="10 11">Cytoplasm</location>
    </subcellularLocation>
</comment>